<dbReference type="InterPro" id="IPR036388">
    <property type="entry name" value="WH-like_DNA-bd_sf"/>
</dbReference>
<organism evidence="1 2">
    <name type="scientific">Halobaculum lipolyticum</name>
    <dbReference type="NCBI Taxonomy" id="3032001"/>
    <lineage>
        <taxon>Archaea</taxon>
        <taxon>Methanobacteriati</taxon>
        <taxon>Methanobacteriota</taxon>
        <taxon>Stenosarchaea group</taxon>
        <taxon>Halobacteria</taxon>
        <taxon>Halobacteriales</taxon>
        <taxon>Haloferacaceae</taxon>
        <taxon>Halobaculum</taxon>
    </lineage>
</organism>
<dbReference type="GeneID" id="81126719"/>
<reference evidence="1 2" key="1">
    <citation type="journal article" date="2019" name="Int. J. Syst. Evol. Microbiol.">
        <title>The Global Catalogue of Microorganisms (GCM) 10K type strain sequencing project: providing services to taxonomists for standard genome sequencing and annotation.</title>
        <authorList>
            <consortium name="The Broad Institute Genomics Platform"/>
            <consortium name="The Broad Institute Genome Sequencing Center for Infectious Disease"/>
            <person name="Wu L."/>
            <person name="Ma J."/>
        </authorList>
    </citation>
    <scope>NUCLEOTIDE SEQUENCE [LARGE SCALE GENOMIC DNA]</scope>
    <source>
        <strain evidence="1 2">DT31</strain>
    </source>
</reference>
<comment type="caution">
    <text evidence="1">The sequence shown here is derived from an EMBL/GenBank/DDBJ whole genome shotgun (WGS) entry which is preliminary data.</text>
</comment>
<evidence type="ECO:0000313" key="1">
    <source>
        <dbReference type="EMBL" id="MFC7068104.1"/>
    </source>
</evidence>
<evidence type="ECO:0000313" key="2">
    <source>
        <dbReference type="Proteomes" id="UP001596461"/>
    </source>
</evidence>
<accession>A0ABD5W7Z7</accession>
<dbReference type="InterPro" id="IPR036390">
    <property type="entry name" value="WH_DNA-bd_sf"/>
</dbReference>
<gene>
    <name evidence="1" type="ORF">ACFQL9_00485</name>
</gene>
<sequence>MTGEGIRLRLVRPTDFDILEAFSEHGRNVAPNIAEHLERDKGYINTRLPQLTDYGLLARIGPSENSGLYEITNRGRAALELRDEYEDADDFEAVIDTYLDGE</sequence>
<dbReference type="Proteomes" id="UP001596461">
    <property type="component" value="Unassembled WGS sequence"/>
</dbReference>
<dbReference type="SUPFAM" id="SSF46785">
    <property type="entry name" value="Winged helix' DNA-binding domain"/>
    <property type="match status" value="1"/>
</dbReference>
<dbReference type="RefSeq" id="WP_349770423.1">
    <property type="nucleotide sequence ID" value="NZ_CP126154.1"/>
</dbReference>
<protein>
    <submittedName>
        <fullName evidence="1">ArsR family transcriptional regulator</fullName>
    </submittedName>
</protein>
<dbReference type="EMBL" id="JBHTAH010000001">
    <property type="protein sequence ID" value="MFC7068104.1"/>
    <property type="molecule type" value="Genomic_DNA"/>
</dbReference>
<proteinExistence type="predicted"/>
<dbReference type="Gene3D" id="1.10.10.10">
    <property type="entry name" value="Winged helix-like DNA-binding domain superfamily/Winged helix DNA-binding domain"/>
    <property type="match status" value="1"/>
</dbReference>
<dbReference type="AlphaFoldDB" id="A0ABD5W7Z7"/>
<name>A0ABD5W7Z7_9EURY</name>
<keyword evidence="2" id="KW-1185">Reference proteome</keyword>